<keyword evidence="1" id="KW-0812">Transmembrane</keyword>
<feature type="transmembrane region" description="Helical" evidence="1">
    <location>
        <begin position="48"/>
        <end position="74"/>
    </location>
</feature>
<evidence type="ECO:0000313" key="2">
    <source>
        <dbReference type="EMBL" id="MBM3332069.1"/>
    </source>
</evidence>
<dbReference type="Proteomes" id="UP000779900">
    <property type="component" value="Unassembled WGS sequence"/>
</dbReference>
<keyword evidence="1" id="KW-1133">Transmembrane helix</keyword>
<keyword evidence="1" id="KW-0472">Membrane</keyword>
<organism evidence="2 3">
    <name type="scientific">candidate division WOR-3 bacterium</name>
    <dbReference type="NCBI Taxonomy" id="2052148"/>
    <lineage>
        <taxon>Bacteria</taxon>
        <taxon>Bacteria division WOR-3</taxon>
    </lineage>
</organism>
<proteinExistence type="predicted"/>
<evidence type="ECO:0008006" key="4">
    <source>
        <dbReference type="Google" id="ProtNLM"/>
    </source>
</evidence>
<protein>
    <recommendedName>
        <fullName evidence="4">VanZ family protein</fullName>
    </recommendedName>
</protein>
<name>A0A938BTN5_UNCW3</name>
<reference evidence="2" key="1">
    <citation type="submission" date="2019-03" db="EMBL/GenBank/DDBJ databases">
        <title>Lake Tanganyika Metagenome-Assembled Genomes (MAGs).</title>
        <authorList>
            <person name="Tran P."/>
        </authorList>
    </citation>
    <scope>NUCLEOTIDE SEQUENCE</scope>
    <source>
        <strain evidence="2">K_DeepCast_150m_m2_040</strain>
    </source>
</reference>
<gene>
    <name evidence="2" type="ORF">FJY68_09510</name>
</gene>
<comment type="caution">
    <text evidence="2">The sequence shown here is derived from an EMBL/GenBank/DDBJ whole genome shotgun (WGS) entry which is preliminary data.</text>
</comment>
<evidence type="ECO:0000313" key="3">
    <source>
        <dbReference type="Proteomes" id="UP000779900"/>
    </source>
</evidence>
<accession>A0A938BTN5</accession>
<sequence length="113" mass="12550">MYKRRGVRAWTFLVCWTALTCFTLTFPFRRGPQLVEGGYDKVIHTSLFTVMGIAAQAAAPWISLLVTGPVAVGLEFLQRRIPGRQFDMVDLLANISGIFLGLAAFELSTRLAK</sequence>
<dbReference type="EMBL" id="VGIR01000058">
    <property type="protein sequence ID" value="MBM3332069.1"/>
    <property type="molecule type" value="Genomic_DNA"/>
</dbReference>
<dbReference type="AlphaFoldDB" id="A0A938BTN5"/>
<evidence type="ECO:0000256" key="1">
    <source>
        <dbReference type="SAM" id="Phobius"/>
    </source>
</evidence>
<feature type="transmembrane region" description="Helical" evidence="1">
    <location>
        <begin position="7"/>
        <end position="28"/>
    </location>
</feature>